<comment type="caution">
    <text evidence="1">The sequence shown here is derived from an EMBL/GenBank/DDBJ whole genome shotgun (WGS) entry which is preliminary data.</text>
</comment>
<dbReference type="EMBL" id="LVJI01000016">
    <property type="protein sequence ID" value="OAB45597.1"/>
    <property type="molecule type" value="Genomic_DNA"/>
</dbReference>
<dbReference type="OrthoDB" id="2611907at2"/>
<keyword evidence="2" id="KW-1185">Reference proteome</keyword>
<gene>
    <name evidence="1" type="ORF">PBAT_11810</name>
</gene>
<dbReference type="Proteomes" id="UP000077355">
    <property type="component" value="Unassembled WGS sequence"/>
</dbReference>
<reference evidence="1 2" key="1">
    <citation type="submission" date="2016-03" db="EMBL/GenBank/DDBJ databases">
        <title>Draft genome sequence of Paenibacillus antarcticus CECT 5836.</title>
        <authorList>
            <person name="Shin S.-K."/>
            <person name="Yi H."/>
        </authorList>
    </citation>
    <scope>NUCLEOTIDE SEQUENCE [LARGE SCALE GENOMIC DNA]</scope>
    <source>
        <strain evidence="1 2">CECT 5836</strain>
    </source>
</reference>
<evidence type="ECO:0000313" key="1">
    <source>
        <dbReference type="EMBL" id="OAB45597.1"/>
    </source>
</evidence>
<evidence type="ECO:0000313" key="2">
    <source>
        <dbReference type="Proteomes" id="UP000077355"/>
    </source>
</evidence>
<accession>A0A168NAZ7</accession>
<organism evidence="1 2">
    <name type="scientific">Paenibacillus antarcticus</name>
    <dbReference type="NCBI Taxonomy" id="253703"/>
    <lineage>
        <taxon>Bacteria</taxon>
        <taxon>Bacillati</taxon>
        <taxon>Bacillota</taxon>
        <taxon>Bacilli</taxon>
        <taxon>Bacillales</taxon>
        <taxon>Paenibacillaceae</taxon>
        <taxon>Paenibacillus</taxon>
    </lineage>
</organism>
<name>A0A168NAZ7_9BACL</name>
<sequence length="61" mass="7160">MDEGEEYIVFLDHLQVPDNYIYKGNEAISFLPKSTYFGKFPTNQVDTNGQILTKNETDKWR</sequence>
<protein>
    <submittedName>
        <fullName evidence="1">Uncharacterized protein</fullName>
    </submittedName>
</protein>
<proteinExistence type="predicted"/>
<dbReference type="RefSeq" id="WP_068649769.1">
    <property type="nucleotide sequence ID" value="NZ_CP043611.1"/>
</dbReference>
<dbReference type="AlphaFoldDB" id="A0A168NAZ7"/>